<evidence type="ECO:0000313" key="5">
    <source>
        <dbReference type="EMBL" id="SDX38690.1"/>
    </source>
</evidence>
<keyword evidence="2" id="KW-0479">Metal-binding</keyword>
<dbReference type="InterPro" id="IPR040442">
    <property type="entry name" value="Pyrv_kinase-like_dom_sf"/>
</dbReference>
<evidence type="ECO:0000256" key="1">
    <source>
        <dbReference type="ARBA" id="ARBA00005568"/>
    </source>
</evidence>
<dbReference type="GO" id="GO:0005737">
    <property type="term" value="C:cytoplasm"/>
    <property type="evidence" value="ECO:0007669"/>
    <property type="project" value="TreeGrafter"/>
</dbReference>
<dbReference type="GO" id="GO:0016832">
    <property type="term" value="F:aldehyde-lyase activity"/>
    <property type="evidence" value="ECO:0007669"/>
    <property type="project" value="TreeGrafter"/>
</dbReference>
<dbReference type="PANTHER" id="PTHR30502">
    <property type="entry name" value="2-KETO-3-DEOXY-L-RHAMNONATE ALDOLASE"/>
    <property type="match status" value="1"/>
</dbReference>
<gene>
    <name evidence="5" type="ORF">SAMN04488001_3105</name>
</gene>
<accession>A0A1H3B9I9</accession>
<name>A0A1H3B9I9_9RHOB</name>
<dbReference type="InterPro" id="IPR005000">
    <property type="entry name" value="Aldolase/citrate-lyase_domain"/>
</dbReference>
<evidence type="ECO:0000313" key="6">
    <source>
        <dbReference type="Proteomes" id="UP000199441"/>
    </source>
</evidence>
<organism evidence="5 6">
    <name type="scientific">Litoreibacter albidus</name>
    <dbReference type="NCBI Taxonomy" id="670155"/>
    <lineage>
        <taxon>Bacteria</taxon>
        <taxon>Pseudomonadati</taxon>
        <taxon>Pseudomonadota</taxon>
        <taxon>Alphaproteobacteria</taxon>
        <taxon>Rhodobacterales</taxon>
        <taxon>Roseobacteraceae</taxon>
        <taxon>Litoreibacter</taxon>
    </lineage>
</organism>
<dbReference type="GO" id="GO:0046872">
    <property type="term" value="F:metal ion binding"/>
    <property type="evidence" value="ECO:0007669"/>
    <property type="project" value="UniProtKB-KW"/>
</dbReference>
<dbReference type="STRING" id="670155.SAMN04488001_3105"/>
<dbReference type="Gene3D" id="3.20.20.60">
    <property type="entry name" value="Phosphoenolpyruvate-binding domains"/>
    <property type="match status" value="1"/>
</dbReference>
<dbReference type="SUPFAM" id="SSF51621">
    <property type="entry name" value="Phosphoenolpyruvate/pyruvate domain"/>
    <property type="match status" value="1"/>
</dbReference>
<sequence>MGFADFKVRMLSGERLLGTFVKTPSVEMVELLALAGLDFICLDAEHAPFDRMRLDACLAVARALDLPTLVRVPSGNPDDILKVMDAGAVGIVVPHVDTAEKARAVSKAARFGHGGRGFAGSTRWAGYATRSMAEVLAQSKSETVVIVQIEEPEAVEAIDDIAGAAGVDGVFIGPADLSVSYGETSTDNDHLRQAMTRVGDAACGAGVAYCTWVPDAQTAKAVGSYGFTLFVIGSEHAWMLAGARAAVASMNSE</sequence>
<feature type="domain" description="HpcH/HpaI aldolase/citrate lyase" evidence="4">
    <location>
        <begin position="18"/>
        <end position="235"/>
    </location>
</feature>
<dbReference type="Pfam" id="PF03328">
    <property type="entry name" value="HpcH_HpaI"/>
    <property type="match status" value="1"/>
</dbReference>
<dbReference type="RefSeq" id="WP_089947832.1">
    <property type="nucleotide sequence ID" value="NZ_FNOI01000006.1"/>
</dbReference>
<keyword evidence="3" id="KW-0456">Lyase</keyword>
<proteinExistence type="inferred from homology"/>
<dbReference type="InterPro" id="IPR015813">
    <property type="entry name" value="Pyrv/PenolPyrv_kinase-like_dom"/>
</dbReference>
<reference evidence="6" key="1">
    <citation type="submission" date="2016-10" db="EMBL/GenBank/DDBJ databases">
        <authorList>
            <person name="Varghese N."/>
            <person name="Submissions S."/>
        </authorList>
    </citation>
    <scope>NUCLEOTIDE SEQUENCE [LARGE SCALE GENOMIC DNA]</scope>
    <source>
        <strain evidence="6">DSM 26922</strain>
    </source>
</reference>
<dbReference type="AlphaFoldDB" id="A0A1H3B9I9"/>
<evidence type="ECO:0000256" key="2">
    <source>
        <dbReference type="ARBA" id="ARBA00022723"/>
    </source>
</evidence>
<evidence type="ECO:0000256" key="3">
    <source>
        <dbReference type="ARBA" id="ARBA00023239"/>
    </source>
</evidence>
<dbReference type="OrthoDB" id="9802624at2"/>
<evidence type="ECO:0000259" key="4">
    <source>
        <dbReference type="Pfam" id="PF03328"/>
    </source>
</evidence>
<keyword evidence="6" id="KW-1185">Reference proteome</keyword>
<dbReference type="InterPro" id="IPR050251">
    <property type="entry name" value="HpcH-HpaI_aldolase"/>
</dbReference>
<dbReference type="Proteomes" id="UP000199441">
    <property type="component" value="Unassembled WGS sequence"/>
</dbReference>
<comment type="similarity">
    <text evidence="1">Belongs to the HpcH/HpaI aldolase family.</text>
</comment>
<dbReference type="PANTHER" id="PTHR30502:SF0">
    <property type="entry name" value="PHOSPHOENOLPYRUVATE CARBOXYLASE FAMILY PROTEIN"/>
    <property type="match status" value="1"/>
</dbReference>
<protein>
    <submittedName>
        <fullName evidence="5">2-keto-3-deoxy-L-rhamnonate aldolase RhmA</fullName>
    </submittedName>
</protein>
<dbReference type="EMBL" id="FNOI01000006">
    <property type="protein sequence ID" value="SDX38690.1"/>
    <property type="molecule type" value="Genomic_DNA"/>
</dbReference>